<evidence type="ECO:0000259" key="1">
    <source>
        <dbReference type="PROSITE" id="PS50110"/>
    </source>
</evidence>
<dbReference type="InterPro" id="IPR029787">
    <property type="entry name" value="Nucleotide_cyclase"/>
</dbReference>
<reference evidence="3" key="1">
    <citation type="submission" date="2016-10" db="EMBL/GenBank/DDBJ databases">
        <title>Sequence of Gallionella enrichment culture.</title>
        <authorList>
            <person name="Poehlein A."/>
            <person name="Muehling M."/>
            <person name="Daniel R."/>
        </authorList>
    </citation>
    <scope>NUCLEOTIDE SEQUENCE</scope>
</reference>
<dbReference type="GO" id="GO:0005886">
    <property type="term" value="C:plasma membrane"/>
    <property type="evidence" value="ECO:0007669"/>
    <property type="project" value="TreeGrafter"/>
</dbReference>
<feature type="domain" description="Response regulatory" evidence="1">
    <location>
        <begin position="5"/>
        <end position="120"/>
    </location>
</feature>
<dbReference type="PANTHER" id="PTHR45138">
    <property type="entry name" value="REGULATORY COMPONENTS OF SENSORY TRANSDUCTION SYSTEM"/>
    <property type="match status" value="1"/>
</dbReference>
<dbReference type="Pfam" id="PF00072">
    <property type="entry name" value="Response_reg"/>
    <property type="match status" value="1"/>
</dbReference>
<dbReference type="GO" id="GO:0043709">
    <property type="term" value="P:cell adhesion involved in single-species biofilm formation"/>
    <property type="evidence" value="ECO:0007669"/>
    <property type="project" value="TreeGrafter"/>
</dbReference>
<dbReference type="GO" id="GO:0000160">
    <property type="term" value="P:phosphorelay signal transduction system"/>
    <property type="evidence" value="ECO:0007669"/>
    <property type="project" value="InterPro"/>
</dbReference>
<proteinExistence type="predicted"/>
<dbReference type="GO" id="GO:0052621">
    <property type="term" value="F:diguanylate cyclase activity"/>
    <property type="evidence" value="ECO:0007669"/>
    <property type="project" value="TreeGrafter"/>
</dbReference>
<name>A0A1J5QKY7_9ZZZZ</name>
<dbReference type="PANTHER" id="PTHR45138:SF9">
    <property type="entry name" value="DIGUANYLATE CYCLASE DGCM-RELATED"/>
    <property type="match status" value="1"/>
</dbReference>
<organism evidence="3">
    <name type="scientific">mine drainage metagenome</name>
    <dbReference type="NCBI Taxonomy" id="410659"/>
    <lineage>
        <taxon>unclassified sequences</taxon>
        <taxon>metagenomes</taxon>
        <taxon>ecological metagenomes</taxon>
    </lineage>
</organism>
<evidence type="ECO:0000259" key="2">
    <source>
        <dbReference type="PROSITE" id="PS50887"/>
    </source>
</evidence>
<dbReference type="AlphaFoldDB" id="A0A1J5QKY7"/>
<dbReference type="GO" id="GO:1902201">
    <property type="term" value="P:negative regulation of bacterial-type flagellum-dependent cell motility"/>
    <property type="evidence" value="ECO:0007669"/>
    <property type="project" value="TreeGrafter"/>
</dbReference>
<gene>
    <name evidence="3" type="primary">pleD_32</name>
    <name evidence="3" type="ORF">GALL_339790</name>
</gene>
<evidence type="ECO:0000313" key="3">
    <source>
        <dbReference type="EMBL" id="OIQ84201.1"/>
    </source>
</evidence>
<dbReference type="InterPro" id="IPR050469">
    <property type="entry name" value="Diguanylate_Cyclase"/>
</dbReference>
<dbReference type="PROSITE" id="PS50110">
    <property type="entry name" value="RESPONSE_REGULATORY"/>
    <property type="match status" value="2"/>
</dbReference>
<dbReference type="SUPFAM" id="SSF52172">
    <property type="entry name" value="CheY-like"/>
    <property type="match status" value="2"/>
</dbReference>
<dbReference type="FunFam" id="3.30.70.270:FF:000001">
    <property type="entry name" value="Diguanylate cyclase domain protein"/>
    <property type="match status" value="1"/>
</dbReference>
<dbReference type="InterPro" id="IPR000160">
    <property type="entry name" value="GGDEF_dom"/>
</dbReference>
<dbReference type="InterPro" id="IPR011006">
    <property type="entry name" value="CheY-like_superfamily"/>
</dbReference>
<feature type="domain" description="GGDEF" evidence="2">
    <location>
        <begin position="288"/>
        <end position="417"/>
    </location>
</feature>
<dbReference type="Pfam" id="PF00990">
    <property type="entry name" value="GGDEF"/>
    <property type="match status" value="1"/>
</dbReference>
<dbReference type="SMART" id="SM00448">
    <property type="entry name" value="REC"/>
    <property type="match status" value="2"/>
</dbReference>
<dbReference type="CDD" id="cd01949">
    <property type="entry name" value="GGDEF"/>
    <property type="match status" value="1"/>
</dbReference>
<accession>A0A1J5QKY7</accession>
<dbReference type="InterPro" id="IPR043128">
    <property type="entry name" value="Rev_trsase/Diguanyl_cyclase"/>
</dbReference>
<dbReference type="PROSITE" id="PS50887">
    <property type="entry name" value="GGDEF"/>
    <property type="match status" value="1"/>
</dbReference>
<dbReference type="Gene3D" id="3.30.70.270">
    <property type="match status" value="1"/>
</dbReference>
<dbReference type="SMART" id="SM00267">
    <property type="entry name" value="GGDEF"/>
    <property type="match status" value="1"/>
</dbReference>
<dbReference type="Gene3D" id="3.40.50.2300">
    <property type="match status" value="2"/>
</dbReference>
<dbReference type="EMBL" id="MLJW01000637">
    <property type="protein sequence ID" value="OIQ84201.1"/>
    <property type="molecule type" value="Genomic_DNA"/>
</dbReference>
<protein>
    <submittedName>
        <fullName evidence="3">Response regulator PleD</fullName>
    </submittedName>
</protein>
<dbReference type="InterPro" id="IPR001789">
    <property type="entry name" value="Sig_transdc_resp-reg_receiver"/>
</dbReference>
<comment type="caution">
    <text evidence="3">The sequence shown here is derived from an EMBL/GenBank/DDBJ whole genome shotgun (WGS) entry which is preliminary data.</text>
</comment>
<sequence length="417" mass="46023">MQKSRILVVDDSRFFNGLVSKAVQERVNVDVVSAFTFAETRQAVETTVQPISLALVDLMLSDAAKGEAVDWLLERGVPCIVFTSIFSEDLRERLLSQNAIDYVVKDTPSSLDYLINLVERLHRNGETKVLLVEDSKVARDYAAGLLKSYQFQVIEAGDGAQGLAALEANPDIRLVITDHHMPRMDGVEMIKRMRVTHDQDRLSIIGLSAGGGGALSAMFIKFGANDFINKPFLPEEFFCRVMQNVRMLDMVDRLTDMATKDGLTGIHNRRFFFEAGEALFASARREHLSLTAAMIDVDFFKRVNDAYGHDAGDAVLRRVATALRRQCRQTDVVARVGGEEFAILAVNMDSGAVGPFFEKLRAAIAAEHVVIGNQSLAVTASFGVCHGAGTSLETMLKIADENLYRAKQTGRDRVEIS</sequence>
<feature type="domain" description="Response regulatory" evidence="1">
    <location>
        <begin position="128"/>
        <end position="245"/>
    </location>
</feature>
<dbReference type="NCBIfam" id="TIGR00254">
    <property type="entry name" value="GGDEF"/>
    <property type="match status" value="1"/>
</dbReference>
<dbReference type="SUPFAM" id="SSF55073">
    <property type="entry name" value="Nucleotide cyclase"/>
    <property type="match status" value="1"/>
</dbReference>